<dbReference type="PANTHER" id="PTHR19338">
    <property type="entry name" value="TRANSLOCASE OF INNER MITOCHONDRIAL MEMBRANE 13 HOMOLOG"/>
    <property type="match status" value="1"/>
</dbReference>
<dbReference type="Pfam" id="PF18052">
    <property type="entry name" value="Rx_N"/>
    <property type="match status" value="1"/>
</dbReference>
<dbReference type="InterPro" id="IPR038005">
    <property type="entry name" value="RX-like_CC"/>
</dbReference>
<dbReference type="OrthoDB" id="686380at2759"/>
<accession>A0A3B6QLB1</accession>
<keyword evidence="6" id="KW-0472">Membrane</keyword>
<dbReference type="CDD" id="cd14798">
    <property type="entry name" value="RX-CC_like"/>
    <property type="match status" value="1"/>
</dbReference>
<dbReference type="InterPro" id="IPR027417">
    <property type="entry name" value="P-loop_NTPase"/>
</dbReference>
<evidence type="ECO:0008006" key="11">
    <source>
        <dbReference type="Google" id="ProtNLM"/>
    </source>
</evidence>
<keyword evidence="2" id="KW-0433">Leucine-rich repeat</keyword>
<sequence length="285" mass="32077">MATAVVVGVSTGAMKPVLDKLSTLMGGEFSKMKNVGKDVQFLSDELTSMKDLLENLALVDELDPQTKNWRNKVRDMSYDIENIIDDFGRKIVDKNEKGGLVKKAVRFLKTFNVRYQIAGQIEGIKKLVLETSDRRNRYKFNTPPSNDVTIDPRVAILQQDAASFVGLKVPTDELADWLNDKEMHLKVVSIVGFGGLGKTTLANEIYRQPEVGFECRAFVPVAQKHNIPKLIRSLLSQLGSVERSLDIEENVLVEKLREYLQKKRYLIVIVILLKVLSQIMALAAE</sequence>
<dbReference type="Gene3D" id="1.20.5.4130">
    <property type="match status" value="1"/>
</dbReference>
<keyword evidence="6" id="KW-0812">Transmembrane</keyword>
<dbReference type="RefSeq" id="XP_044417144.1">
    <property type="nucleotide sequence ID" value="XM_044561209.1"/>
</dbReference>
<dbReference type="Gramene" id="TraesCS6D02G388800.1">
    <property type="protein sequence ID" value="TraesCS6D02G388800.1"/>
    <property type="gene ID" value="TraesCS6D02G388800"/>
</dbReference>
<dbReference type="Proteomes" id="UP000019116">
    <property type="component" value="Chromosome 6D"/>
</dbReference>
<evidence type="ECO:0000313" key="9">
    <source>
        <dbReference type="EnsemblPlants" id="TraesCS6D02G388800.1"/>
    </source>
</evidence>
<evidence type="ECO:0000259" key="8">
    <source>
        <dbReference type="Pfam" id="PF18052"/>
    </source>
</evidence>
<dbReference type="GeneID" id="123142213"/>
<protein>
    <recommendedName>
        <fullName evidence="11">Rx N-terminal domain-containing protein</fullName>
    </recommendedName>
</protein>
<evidence type="ECO:0000256" key="6">
    <source>
        <dbReference type="SAM" id="Phobius"/>
    </source>
</evidence>
<reference evidence="9" key="2">
    <citation type="submission" date="2018-10" db="UniProtKB">
        <authorList>
            <consortium name="EnsemblPlants"/>
        </authorList>
    </citation>
    <scope>IDENTIFICATION</scope>
</reference>
<keyword evidence="6" id="KW-1133">Transmembrane helix</keyword>
<dbReference type="OMA" id="RYLIVIV"/>
<dbReference type="GO" id="GO:0006952">
    <property type="term" value="P:defense response"/>
    <property type="evidence" value="ECO:0007669"/>
    <property type="project" value="UniProtKB-KW"/>
</dbReference>
<proteinExistence type="inferred from homology"/>
<keyword evidence="5" id="KW-0611">Plant defense</keyword>
<evidence type="ECO:0000256" key="2">
    <source>
        <dbReference type="ARBA" id="ARBA00022614"/>
    </source>
</evidence>
<dbReference type="GO" id="GO:0043531">
    <property type="term" value="F:ADP binding"/>
    <property type="evidence" value="ECO:0007669"/>
    <property type="project" value="InterPro"/>
</dbReference>
<reference evidence="9" key="1">
    <citation type="submission" date="2018-08" db="EMBL/GenBank/DDBJ databases">
        <authorList>
            <person name="Rossello M."/>
        </authorList>
    </citation>
    <scope>NUCLEOTIDE SEQUENCE [LARGE SCALE GENOMIC DNA]</scope>
    <source>
        <strain evidence="9">cv. Chinese Spring</strain>
    </source>
</reference>
<dbReference type="Gramene" id="TraesCS6D03G0893000.1">
    <property type="protein sequence ID" value="TraesCS6D03G0893000.1.CDS"/>
    <property type="gene ID" value="TraesCS6D03G0893000"/>
</dbReference>
<evidence type="ECO:0000256" key="5">
    <source>
        <dbReference type="ARBA" id="ARBA00022821"/>
    </source>
</evidence>
<evidence type="ECO:0000259" key="7">
    <source>
        <dbReference type="Pfam" id="PF00931"/>
    </source>
</evidence>
<name>A0A3B6QLB1_WHEAT</name>
<evidence type="ECO:0000256" key="4">
    <source>
        <dbReference type="ARBA" id="ARBA00022741"/>
    </source>
</evidence>
<gene>
    <name evidence="9" type="primary">LOC123142213</name>
</gene>
<evidence type="ECO:0000256" key="3">
    <source>
        <dbReference type="ARBA" id="ARBA00022737"/>
    </source>
</evidence>
<dbReference type="SUPFAM" id="SSF52540">
    <property type="entry name" value="P-loop containing nucleoside triphosphate hydrolases"/>
    <property type="match status" value="1"/>
</dbReference>
<dbReference type="Gene3D" id="3.40.50.300">
    <property type="entry name" value="P-loop containing nucleotide triphosphate hydrolases"/>
    <property type="match status" value="1"/>
</dbReference>
<dbReference type="AlphaFoldDB" id="A0A3B6QLB1"/>
<keyword evidence="4" id="KW-0547">Nucleotide-binding</keyword>
<feature type="transmembrane region" description="Helical" evidence="6">
    <location>
        <begin position="265"/>
        <end position="284"/>
    </location>
</feature>
<organism evidence="9">
    <name type="scientific">Triticum aestivum</name>
    <name type="common">Wheat</name>
    <dbReference type="NCBI Taxonomy" id="4565"/>
    <lineage>
        <taxon>Eukaryota</taxon>
        <taxon>Viridiplantae</taxon>
        <taxon>Streptophyta</taxon>
        <taxon>Embryophyta</taxon>
        <taxon>Tracheophyta</taxon>
        <taxon>Spermatophyta</taxon>
        <taxon>Magnoliopsida</taxon>
        <taxon>Liliopsida</taxon>
        <taxon>Poales</taxon>
        <taxon>Poaceae</taxon>
        <taxon>BOP clade</taxon>
        <taxon>Pooideae</taxon>
        <taxon>Triticodae</taxon>
        <taxon>Triticeae</taxon>
        <taxon>Triticinae</taxon>
        <taxon>Triticum</taxon>
    </lineage>
</organism>
<dbReference type="InterPro" id="IPR002182">
    <property type="entry name" value="NB-ARC"/>
</dbReference>
<feature type="domain" description="NB-ARC" evidence="7">
    <location>
        <begin position="171"/>
        <end position="269"/>
    </location>
</feature>
<dbReference type="EnsemblPlants" id="TraesCS6D02G388800.1">
    <property type="protein sequence ID" value="TraesCS6D02G388800.1"/>
    <property type="gene ID" value="TraesCS6D02G388800"/>
</dbReference>
<feature type="domain" description="Disease resistance N-terminal" evidence="8">
    <location>
        <begin position="13"/>
        <end position="101"/>
    </location>
</feature>
<dbReference type="SMR" id="A0A3B6QLB1"/>
<comment type="similarity">
    <text evidence="1">Belongs to the disease resistance NB-LRR family.</text>
</comment>
<dbReference type="InterPro" id="IPR041118">
    <property type="entry name" value="Rx_N"/>
</dbReference>
<dbReference type="Pfam" id="PF00931">
    <property type="entry name" value="NB-ARC"/>
    <property type="match status" value="1"/>
</dbReference>
<evidence type="ECO:0000256" key="1">
    <source>
        <dbReference type="ARBA" id="ARBA00008894"/>
    </source>
</evidence>
<evidence type="ECO:0000313" key="10">
    <source>
        <dbReference type="Proteomes" id="UP000019116"/>
    </source>
</evidence>
<dbReference type="STRING" id="4565.A0A3B6QLB1"/>
<keyword evidence="10" id="KW-1185">Reference proteome</keyword>
<keyword evidence="3" id="KW-0677">Repeat</keyword>
<dbReference type="PANTHER" id="PTHR19338:SF50">
    <property type="entry name" value="RX N-TERMINAL DOMAIN-CONTAINING PROTEIN"/>
    <property type="match status" value="1"/>
</dbReference>